<accession>A0AAU7PLV5</accession>
<organism evidence="1">
    <name type="scientific">Lacrimispora sp. BS-2</name>
    <dbReference type="NCBI Taxonomy" id="3151850"/>
    <lineage>
        <taxon>Bacteria</taxon>
        <taxon>Bacillati</taxon>
        <taxon>Bacillota</taxon>
        <taxon>Clostridia</taxon>
        <taxon>Lachnospirales</taxon>
        <taxon>Lachnospiraceae</taxon>
        <taxon>Lacrimispora</taxon>
    </lineage>
</organism>
<sequence>MADHWKEDVSKLYASLDLARKAVGVKLIETEAEFQSVEAVFPQKPIRYCQMVKGASAGHSIKANASSFSCQSGPRVLGINCADEKNAHGENWARLGLYSSLELSAQVRAGLSYSQQPMHGVLVQPLEKYEAPPDVVVIVANPYSIMRITQGYAYSYGMPGNINMLGNQAVCLECSARPYVTQDMNISLLCIGTRHLAGWGKDEMAAGIPVSRFSKVVDGIYQTINIMEDDESKKKIAKNFAECKIPLDMKYQYNYYKDC</sequence>
<dbReference type="Pfam" id="PF02596">
    <property type="entry name" value="DUF169"/>
    <property type="match status" value="1"/>
</dbReference>
<dbReference type="PANTHER" id="PTHR37954:SF3">
    <property type="entry name" value="DUF169 DOMAIN-CONTAINING PROTEIN"/>
    <property type="match status" value="1"/>
</dbReference>
<dbReference type="PANTHER" id="PTHR37954">
    <property type="entry name" value="BLL4979 PROTEIN"/>
    <property type="match status" value="1"/>
</dbReference>
<dbReference type="AlphaFoldDB" id="A0AAU7PLV5"/>
<protein>
    <submittedName>
        <fullName evidence="1">DUF169 domain-containing protein</fullName>
    </submittedName>
</protein>
<evidence type="ECO:0000313" key="1">
    <source>
        <dbReference type="EMBL" id="XBS53235.1"/>
    </source>
</evidence>
<dbReference type="InterPro" id="IPR003748">
    <property type="entry name" value="DUF169"/>
</dbReference>
<dbReference type="EMBL" id="CP157940">
    <property type="protein sequence ID" value="XBS53235.1"/>
    <property type="molecule type" value="Genomic_DNA"/>
</dbReference>
<reference evidence="1" key="1">
    <citation type="submission" date="2024-06" db="EMBL/GenBank/DDBJ databases">
        <title>Lacrimispora cavernae sp. nov., a novel anaerobe isolated from bat guano pile inside a cave.</title>
        <authorList>
            <person name="Miller S.L."/>
            <person name="Lu N."/>
            <person name="King J."/>
            <person name="Sankaranarayanan K."/>
            <person name="Lawson P.A."/>
        </authorList>
    </citation>
    <scope>NUCLEOTIDE SEQUENCE</scope>
    <source>
        <strain evidence="1">BS-2</strain>
    </source>
</reference>
<dbReference type="RefSeq" id="WP_349945116.1">
    <property type="nucleotide sequence ID" value="NZ_CP157940.1"/>
</dbReference>
<proteinExistence type="predicted"/>
<name>A0AAU7PLV5_9FIRM</name>
<gene>
    <name evidence="1" type="ORF">ABFV83_15590</name>
</gene>